<sequence length="142" mass="16420">MRPPFLQLFVFLPQENLMSSALACHGNPENPLHKGHRYHLTQFLQLRPLDGPAIYGLAILPGHRRPLAMPHCNVHLQWQLRPLPVQEYTLMIQRIAGHKGVQEYFFPYPKEDNDCYQLSWYRLGGSFGTVWLGSGQPKCHFT</sequence>
<proteinExistence type="predicted"/>
<name>A0AAV4V074_9ARAC</name>
<organism evidence="1 2">
    <name type="scientific">Caerostris darwini</name>
    <dbReference type="NCBI Taxonomy" id="1538125"/>
    <lineage>
        <taxon>Eukaryota</taxon>
        <taxon>Metazoa</taxon>
        <taxon>Ecdysozoa</taxon>
        <taxon>Arthropoda</taxon>
        <taxon>Chelicerata</taxon>
        <taxon>Arachnida</taxon>
        <taxon>Araneae</taxon>
        <taxon>Araneomorphae</taxon>
        <taxon>Entelegynae</taxon>
        <taxon>Araneoidea</taxon>
        <taxon>Araneidae</taxon>
        <taxon>Caerostris</taxon>
    </lineage>
</organism>
<protein>
    <submittedName>
        <fullName evidence="1">Uncharacterized protein</fullName>
    </submittedName>
</protein>
<comment type="caution">
    <text evidence="1">The sequence shown here is derived from an EMBL/GenBank/DDBJ whole genome shotgun (WGS) entry which is preliminary data.</text>
</comment>
<dbReference type="EMBL" id="BPLQ01012194">
    <property type="protein sequence ID" value="GIY63551.1"/>
    <property type="molecule type" value="Genomic_DNA"/>
</dbReference>
<dbReference type="Proteomes" id="UP001054837">
    <property type="component" value="Unassembled WGS sequence"/>
</dbReference>
<accession>A0AAV4V074</accession>
<gene>
    <name evidence="1" type="ORF">CDAR_442201</name>
</gene>
<keyword evidence="2" id="KW-1185">Reference proteome</keyword>
<reference evidence="1 2" key="1">
    <citation type="submission" date="2021-06" db="EMBL/GenBank/DDBJ databases">
        <title>Caerostris darwini draft genome.</title>
        <authorList>
            <person name="Kono N."/>
            <person name="Arakawa K."/>
        </authorList>
    </citation>
    <scope>NUCLEOTIDE SEQUENCE [LARGE SCALE GENOMIC DNA]</scope>
</reference>
<evidence type="ECO:0000313" key="2">
    <source>
        <dbReference type="Proteomes" id="UP001054837"/>
    </source>
</evidence>
<evidence type="ECO:0000313" key="1">
    <source>
        <dbReference type="EMBL" id="GIY63551.1"/>
    </source>
</evidence>
<dbReference type="AlphaFoldDB" id="A0AAV4V074"/>